<keyword evidence="4 11" id="KW-0328">Glycosyltransferase</keyword>
<dbReference type="GO" id="GO:0000026">
    <property type="term" value="F:alpha-1,2-mannosyltransferase activity"/>
    <property type="evidence" value="ECO:0007669"/>
    <property type="project" value="TreeGrafter"/>
</dbReference>
<dbReference type="InterPro" id="IPR005599">
    <property type="entry name" value="GPI_mannosylTrfase"/>
</dbReference>
<keyword evidence="7 11" id="KW-0256">Endoplasmic reticulum</keyword>
<reference evidence="12 13" key="1">
    <citation type="journal article" date="2018" name="Mol. Biol. Evol.">
        <title>Broad Genomic Sampling Reveals a Smut Pathogenic Ancestry of the Fungal Clade Ustilaginomycotina.</title>
        <authorList>
            <person name="Kijpornyongpan T."/>
            <person name="Mondo S.J."/>
            <person name="Barry K."/>
            <person name="Sandor L."/>
            <person name="Lee J."/>
            <person name="Lipzen A."/>
            <person name="Pangilinan J."/>
            <person name="LaButti K."/>
            <person name="Hainaut M."/>
            <person name="Henrissat B."/>
            <person name="Grigoriev I.V."/>
            <person name="Spatafora J.W."/>
            <person name="Aime M.C."/>
        </authorList>
    </citation>
    <scope>NUCLEOTIDE SEQUENCE [LARGE SCALE GENOMIC DNA]</scope>
    <source>
        <strain evidence="12 13">MCA 4198</strain>
    </source>
</reference>
<dbReference type="PANTHER" id="PTHR22760:SF3">
    <property type="entry name" value="GPI MANNOSYLTRANSFERASE 4"/>
    <property type="match status" value="1"/>
</dbReference>
<evidence type="ECO:0000256" key="4">
    <source>
        <dbReference type="ARBA" id="ARBA00022676"/>
    </source>
</evidence>
<keyword evidence="13" id="KW-1185">Reference proteome</keyword>
<feature type="transmembrane region" description="Helical" evidence="11">
    <location>
        <begin position="127"/>
        <end position="144"/>
    </location>
</feature>
<dbReference type="Pfam" id="PF03901">
    <property type="entry name" value="Glyco_transf_22"/>
    <property type="match status" value="1"/>
</dbReference>
<dbReference type="Proteomes" id="UP000245768">
    <property type="component" value="Unassembled WGS sequence"/>
</dbReference>
<proteinExistence type="inferred from homology"/>
<evidence type="ECO:0000313" key="13">
    <source>
        <dbReference type="Proteomes" id="UP000245768"/>
    </source>
</evidence>
<organism evidence="12 13">
    <name type="scientific">Acaromyces ingoldii</name>
    <dbReference type="NCBI Taxonomy" id="215250"/>
    <lineage>
        <taxon>Eukaryota</taxon>
        <taxon>Fungi</taxon>
        <taxon>Dikarya</taxon>
        <taxon>Basidiomycota</taxon>
        <taxon>Ustilaginomycotina</taxon>
        <taxon>Exobasidiomycetes</taxon>
        <taxon>Exobasidiales</taxon>
        <taxon>Cryptobasidiaceae</taxon>
        <taxon>Acaromyces</taxon>
    </lineage>
</organism>
<evidence type="ECO:0000256" key="1">
    <source>
        <dbReference type="ARBA" id="ARBA00004477"/>
    </source>
</evidence>
<evidence type="ECO:0000256" key="6">
    <source>
        <dbReference type="ARBA" id="ARBA00022692"/>
    </source>
</evidence>
<comment type="subcellular location">
    <subcellularLocation>
        <location evidence="1 11">Endoplasmic reticulum membrane</location>
        <topology evidence="1 11">Multi-pass membrane protein</topology>
    </subcellularLocation>
</comment>
<feature type="transmembrane region" description="Helical" evidence="11">
    <location>
        <begin position="279"/>
        <end position="299"/>
    </location>
</feature>
<dbReference type="GO" id="GO:0006506">
    <property type="term" value="P:GPI anchor biosynthetic process"/>
    <property type="evidence" value="ECO:0007669"/>
    <property type="project" value="UniProtKB-KW"/>
</dbReference>
<keyword evidence="5" id="KW-0808">Transferase</keyword>
<keyword evidence="3" id="KW-0337">GPI-anchor biosynthesis</keyword>
<feature type="transmembrane region" description="Helical" evidence="11">
    <location>
        <begin position="12"/>
        <end position="32"/>
    </location>
</feature>
<accession>A0A316YYC9</accession>
<keyword evidence="6 11" id="KW-0812">Transmembrane</keyword>
<evidence type="ECO:0000256" key="9">
    <source>
        <dbReference type="ARBA" id="ARBA00023136"/>
    </source>
</evidence>
<evidence type="ECO:0000256" key="8">
    <source>
        <dbReference type="ARBA" id="ARBA00022989"/>
    </source>
</evidence>
<protein>
    <recommendedName>
        <fullName evidence="11">Mannosyltransferase</fullName>
        <ecNumber evidence="11">2.4.1.-</ecNumber>
    </recommendedName>
</protein>
<dbReference type="GO" id="GO:0005789">
    <property type="term" value="C:endoplasmic reticulum membrane"/>
    <property type="evidence" value="ECO:0007669"/>
    <property type="project" value="UniProtKB-SubCell"/>
</dbReference>
<dbReference type="PANTHER" id="PTHR22760">
    <property type="entry name" value="GLYCOSYLTRANSFERASE"/>
    <property type="match status" value="1"/>
</dbReference>
<evidence type="ECO:0000256" key="7">
    <source>
        <dbReference type="ARBA" id="ARBA00022824"/>
    </source>
</evidence>
<keyword evidence="8 11" id="KW-1133">Transmembrane helix</keyword>
<dbReference type="InParanoid" id="A0A316YYC9"/>
<dbReference type="FunCoup" id="A0A316YYC9">
    <property type="interactions" value="77"/>
</dbReference>
<evidence type="ECO:0000256" key="11">
    <source>
        <dbReference type="RuleBase" id="RU363075"/>
    </source>
</evidence>
<gene>
    <name evidence="12" type="ORF">FA10DRAFT_299006</name>
</gene>
<keyword evidence="9 11" id="KW-0472">Membrane</keyword>
<dbReference type="OrthoDB" id="10066429at2759"/>
<dbReference type="GeneID" id="37046592"/>
<evidence type="ECO:0000256" key="10">
    <source>
        <dbReference type="ARBA" id="ARBA00038466"/>
    </source>
</evidence>
<evidence type="ECO:0000313" key="12">
    <source>
        <dbReference type="EMBL" id="PWN93638.1"/>
    </source>
</evidence>
<feature type="transmembrane region" description="Helical" evidence="11">
    <location>
        <begin position="311"/>
        <end position="331"/>
    </location>
</feature>
<feature type="transmembrane region" description="Helical" evidence="11">
    <location>
        <begin position="226"/>
        <end position="243"/>
    </location>
</feature>
<feature type="transmembrane region" description="Helical" evidence="11">
    <location>
        <begin position="366"/>
        <end position="384"/>
    </location>
</feature>
<sequence length="530" mass="58543">MDEGRRRRLRPWQIVYLGLVLVRCLLAFSPGYIHPDEWFQSGEVVAGDLLGMPTLRTWEFEPKRPIRSMASLRLLSLPLFALSLASRAFGFVPSARTIFAVQRLTALVLSFVIDASVFRLSAQRKAVSTLCLTAASSAILSFGVRPFSNAQESAILAACLVLLQTLEHRWSSARPISTTRLSLALGTLASVGLFTRFTFAIFAAPVAVSFLALAYRRGIQGSARRVVPCIVSFIGTSVAHIVLDSRYYGGGRLHVTPLNAALYNLQTSNLEQYGVHPRVLHAVVNAPMILGAGVYLIFLREVLYMATKRQAIKSFAMIEIVSALVAVFSLAALSAQPHQEPRFLLPLVTPVAVVISASRRRWGGRLIAFSLVQHLLVTLLFSIAHQAGIVPSLLQVNQDLLHDHQRPVELHFWRSFMPPRHLLLPPHSHATVQDHGSATASTMASALSHTPPTNDTLRLLFAPTWAVVTLNKDDLPFSPLYTFRPHLDMDHLGETVDAWRNGARSLTDSAAYEVVQLNEPVQREIKLQLT</sequence>
<comment type="pathway">
    <text evidence="2">Glycolipid biosynthesis; glycosylphosphatidylinositol-anchor biosynthesis.</text>
</comment>
<evidence type="ECO:0000256" key="2">
    <source>
        <dbReference type="ARBA" id="ARBA00004687"/>
    </source>
</evidence>
<dbReference type="RefSeq" id="XP_025380836.1">
    <property type="nucleotide sequence ID" value="XM_025524676.1"/>
</dbReference>
<feature type="transmembrane region" description="Helical" evidence="11">
    <location>
        <begin position="98"/>
        <end position="120"/>
    </location>
</feature>
<name>A0A316YYC9_9BASI</name>
<evidence type="ECO:0000256" key="5">
    <source>
        <dbReference type="ARBA" id="ARBA00022679"/>
    </source>
</evidence>
<dbReference type="STRING" id="215250.A0A316YYC9"/>
<evidence type="ECO:0000256" key="3">
    <source>
        <dbReference type="ARBA" id="ARBA00022502"/>
    </source>
</evidence>
<dbReference type="EC" id="2.4.1.-" evidence="11"/>
<feature type="transmembrane region" description="Helical" evidence="11">
    <location>
        <begin position="343"/>
        <end position="359"/>
    </location>
</feature>
<dbReference type="AlphaFoldDB" id="A0A316YYC9"/>
<feature type="transmembrane region" description="Helical" evidence="11">
    <location>
        <begin position="193"/>
        <end position="214"/>
    </location>
</feature>
<dbReference type="EMBL" id="KZ819634">
    <property type="protein sequence ID" value="PWN93638.1"/>
    <property type="molecule type" value="Genomic_DNA"/>
</dbReference>
<comment type="similarity">
    <text evidence="10">Belongs to the glycosyltransferase 22 family. PIGZ subfamily.</text>
</comment>